<evidence type="ECO:0000313" key="2">
    <source>
        <dbReference type="Proteomes" id="UP000277204"/>
    </source>
</evidence>
<accession>A0A3P8BBA1</accession>
<keyword evidence="2" id="KW-1185">Reference proteome</keyword>
<organism evidence="1 2">
    <name type="scientific">Schistosoma margrebowiei</name>
    <dbReference type="NCBI Taxonomy" id="48269"/>
    <lineage>
        <taxon>Eukaryota</taxon>
        <taxon>Metazoa</taxon>
        <taxon>Spiralia</taxon>
        <taxon>Lophotrochozoa</taxon>
        <taxon>Platyhelminthes</taxon>
        <taxon>Trematoda</taxon>
        <taxon>Digenea</taxon>
        <taxon>Strigeidida</taxon>
        <taxon>Schistosomatoidea</taxon>
        <taxon>Schistosomatidae</taxon>
        <taxon>Schistosoma</taxon>
    </lineage>
</organism>
<gene>
    <name evidence="1" type="ORF">SMRZ_LOCUS6057</name>
</gene>
<reference evidence="1 2" key="1">
    <citation type="submission" date="2018-11" db="EMBL/GenBank/DDBJ databases">
        <authorList>
            <consortium name="Pathogen Informatics"/>
        </authorList>
    </citation>
    <scope>NUCLEOTIDE SEQUENCE [LARGE SCALE GENOMIC DNA]</scope>
    <source>
        <strain evidence="1 2">Zambia</strain>
    </source>
</reference>
<dbReference type="Proteomes" id="UP000277204">
    <property type="component" value="Unassembled WGS sequence"/>
</dbReference>
<dbReference type="AlphaFoldDB" id="A0A3P8BBA1"/>
<sequence>MNEFKTALNNRFPALQDPLKEEETTIEENWKGIKEAQTSTCQEVLGCKKHHHKEWIPIKNLDSIQERKNKTATNNS</sequence>
<protein>
    <submittedName>
        <fullName evidence="1">Uncharacterized protein</fullName>
    </submittedName>
</protein>
<evidence type="ECO:0000313" key="1">
    <source>
        <dbReference type="EMBL" id="VDO69212.1"/>
    </source>
</evidence>
<name>A0A3P8BBA1_9TREM</name>
<dbReference type="EMBL" id="UZAI01002197">
    <property type="protein sequence ID" value="VDO69212.1"/>
    <property type="molecule type" value="Genomic_DNA"/>
</dbReference>
<proteinExistence type="predicted"/>